<feature type="transmembrane region" description="Helical" evidence="7">
    <location>
        <begin position="139"/>
        <end position="161"/>
    </location>
</feature>
<organism evidence="8 9">
    <name type="scientific">Clostridium subterminale</name>
    <dbReference type="NCBI Taxonomy" id="1550"/>
    <lineage>
        <taxon>Bacteria</taxon>
        <taxon>Bacillati</taxon>
        <taxon>Bacillota</taxon>
        <taxon>Clostridia</taxon>
        <taxon>Eubacteriales</taxon>
        <taxon>Clostridiaceae</taxon>
        <taxon>Clostridium</taxon>
    </lineage>
</organism>
<dbReference type="InterPro" id="IPR005524">
    <property type="entry name" value="DUF318"/>
</dbReference>
<comment type="caution">
    <text evidence="8">The sequence shown here is derived from an EMBL/GenBank/DDBJ whole genome shotgun (WGS) entry which is preliminary data.</text>
</comment>
<feature type="transmembrane region" description="Helical" evidence="7">
    <location>
        <begin position="84"/>
        <end position="106"/>
    </location>
</feature>
<evidence type="ECO:0000256" key="3">
    <source>
        <dbReference type="ARBA" id="ARBA00022475"/>
    </source>
</evidence>
<keyword evidence="3" id="KW-1003">Cell membrane</keyword>
<comment type="subcellular location">
    <subcellularLocation>
        <location evidence="1">Cell membrane</location>
        <topology evidence="1">Multi-pass membrane protein</topology>
    </subcellularLocation>
</comment>
<accession>A0ABP3W5J6</accession>
<sequence length="182" mass="20699">MIKLLNFLKRYSFFLLSLFILILVFFFNWDLGAKSFISAQSSFIQMLSVLPPIMILLGLIDVWVPREALMKYMGKDSGFTGVLIAILIGSIAAGPMYAAFPFTAMLLKKGVKFSNIIIFMNAWCVTKISTLLFEISAIGYVFTLSRLMINVPGVIIMGYLVERLMKKDDLDNLYFRYNTEEP</sequence>
<gene>
    <name evidence="8" type="ORF">GCM10008908_30060</name>
</gene>
<keyword evidence="5 7" id="KW-1133">Transmembrane helix</keyword>
<dbReference type="Proteomes" id="UP001501047">
    <property type="component" value="Unassembled WGS sequence"/>
</dbReference>
<feature type="transmembrane region" description="Helical" evidence="7">
    <location>
        <begin position="43"/>
        <end position="64"/>
    </location>
</feature>
<evidence type="ECO:0000256" key="6">
    <source>
        <dbReference type="ARBA" id="ARBA00023136"/>
    </source>
</evidence>
<feature type="transmembrane region" description="Helical" evidence="7">
    <location>
        <begin position="113"/>
        <end position="133"/>
    </location>
</feature>
<dbReference type="Pfam" id="PF03773">
    <property type="entry name" value="ArsP_1"/>
    <property type="match status" value="1"/>
</dbReference>
<reference evidence="9" key="1">
    <citation type="journal article" date="2019" name="Int. J. Syst. Evol. Microbiol.">
        <title>The Global Catalogue of Microorganisms (GCM) 10K type strain sequencing project: providing services to taxonomists for standard genome sequencing and annotation.</title>
        <authorList>
            <consortium name="The Broad Institute Genomics Platform"/>
            <consortium name="The Broad Institute Genome Sequencing Center for Infectious Disease"/>
            <person name="Wu L."/>
            <person name="Ma J."/>
        </authorList>
    </citation>
    <scope>NUCLEOTIDE SEQUENCE [LARGE SCALE GENOMIC DNA]</scope>
    <source>
        <strain evidence="9">JCM 1417</strain>
    </source>
</reference>
<protein>
    <submittedName>
        <fullName evidence="8">Permease</fullName>
    </submittedName>
</protein>
<evidence type="ECO:0000256" key="5">
    <source>
        <dbReference type="ARBA" id="ARBA00022989"/>
    </source>
</evidence>
<dbReference type="EMBL" id="BAAACI010000007">
    <property type="protein sequence ID" value="GAA0776517.1"/>
    <property type="molecule type" value="Genomic_DNA"/>
</dbReference>
<feature type="transmembrane region" description="Helical" evidence="7">
    <location>
        <begin position="12"/>
        <end position="31"/>
    </location>
</feature>
<evidence type="ECO:0000256" key="2">
    <source>
        <dbReference type="ARBA" id="ARBA00006386"/>
    </source>
</evidence>
<proteinExistence type="inferred from homology"/>
<evidence type="ECO:0000256" key="1">
    <source>
        <dbReference type="ARBA" id="ARBA00004651"/>
    </source>
</evidence>
<name>A0ABP3W5J6_CLOSU</name>
<comment type="similarity">
    <text evidence="2">Belongs to the UPF0718 family.</text>
</comment>
<keyword evidence="6 7" id="KW-0472">Membrane</keyword>
<evidence type="ECO:0000256" key="7">
    <source>
        <dbReference type="SAM" id="Phobius"/>
    </source>
</evidence>
<evidence type="ECO:0000313" key="8">
    <source>
        <dbReference type="EMBL" id="GAA0776517.1"/>
    </source>
</evidence>
<evidence type="ECO:0000313" key="9">
    <source>
        <dbReference type="Proteomes" id="UP001501047"/>
    </source>
</evidence>
<keyword evidence="4 7" id="KW-0812">Transmembrane</keyword>
<evidence type="ECO:0000256" key="4">
    <source>
        <dbReference type="ARBA" id="ARBA00022692"/>
    </source>
</evidence>
<keyword evidence="9" id="KW-1185">Reference proteome</keyword>